<name>A0A841KTX2_9GAMM</name>
<protein>
    <submittedName>
        <fullName evidence="2">Putative iron-regulated membrane protein</fullName>
    </submittedName>
</protein>
<keyword evidence="1" id="KW-1133">Transmembrane helix</keyword>
<evidence type="ECO:0000256" key="1">
    <source>
        <dbReference type="SAM" id="Phobius"/>
    </source>
</evidence>
<dbReference type="AlphaFoldDB" id="A0A841KTX2"/>
<comment type="caution">
    <text evidence="2">The sequence shown here is derived from an EMBL/GenBank/DDBJ whole genome shotgun (WGS) entry which is preliminary data.</text>
</comment>
<dbReference type="PANTHER" id="PTHR34219:SF3">
    <property type="entry name" value="BLL7967 PROTEIN"/>
    <property type="match status" value="1"/>
</dbReference>
<dbReference type="EMBL" id="JACHET010000001">
    <property type="protein sequence ID" value="MBB6185394.1"/>
    <property type="molecule type" value="Genomic_DNA"/>
</dbReference>
<dbReference type="Proteomes" id="UP000560000">
    <property type="component" value="Unassembled WGS sequence"/>
</dbReference>
<dbReference type="Pfam" id="PF03929">
    <property type="entry name" value="PepSY_TM"/>
    <property type="match status" value="1"/>
</dbReference>
<keyword evidence="1" id="KW-0812">Transmembrane</keyword>
<proteinExistence type="predicted"/>
<feature type="transmembrane region" description="Helical" evidence="1">
    <location>
        <begin position="12"/>
        <end position="32"/>
    </location>
</feature>
<dbReference type="InterPro" id="IPR005625">
    <property type="entry name" value="PepSY-ass_TM"/>
</dbReference>
<feature type="transmembrane region" description="Helical" evidence="1">
    <location>
        <begin position="319"/>
        <end position="340"/>
    </location>
</feature>
<feature type="transmembrane region" description="Helical" evidence="1">
    <location>
        <begin position="135"/>
        <end position="157"/>
    </location>
</feature>
<dbReference type="OrthoDB" id="9776609at2"/>
<evidence type="ECO:0000313" key="2">
    <source>
        <dbReference type="EMBL" id="MBB6185394.1"/>
    </source>
</evidence>
<evidence type="ECO:0000313" key="3">
    <source>
        <dbReference type="Proteomes" id="UP000560000"/>
    </source>
</evidence>
<gene>
    <name evidence="2" type="ORF">HNQ86_002739</name>
</gene>
<organism evidence="2 3">
    <name type="scientific">Oleiagrimonas soli</name>
    <dbReference type="NCBI Taxonomy" id="1543381"/>
    <lineage>
        <taxon>Bacteria</taxon>
        <taxon>Pseudomonadati</taxon>
        <taxon>Pseudomonadota</taxon>
        <taxon>Gammaproteobacteria</taxon>
        <taxon>Lysobacterales</taxon>
        <taxon>Rhodanobacteraceae</taxon>
        <taxon>Oleiagrimonas</taxon>
    </lineage>
</organism>
<feature type="transmembrane region" description="Helical" evidence="1">
    <location>
        <begin position="184"/>
        <end position="204"/>
    </location>
</feature>
<keyword evidence="1" id="KW-0472">Membrane</keyword>
<accession>A0A841KTX2</accession>
<reference evidence="2 3" key="1">
    <citation type="submission" date="2020-08" db="EMBL/GenBank/DDBJ databases">
        <title>Genomic Encyclopedia of Type Strains, Phase IV (KMG-IV): sequencing the most valuable type-strain genomes for metagenomic binning, comparative biology and taxonomic classification.</title>
        <authorList>
            <person name="Goeker M."/>
        </authorList>
    </citation>
    <scope>NUCLEOTIDE SEQUENCE [LARGE SCALE GENOMIC DNA]</scope>
    <source>
        <strain evidence="2 3">DSM 107085</strain>
    </source>
</reference>
<dbReference type="PANTHER" id="PTHR34219">
    <property type="entry name" value="IRON-REGULATED INNER MEMBRANE PROTEIN-RELATED"/>
    <property type="match status" value="1"/>
</dbReference>
<dbReference type="RefSeq" id="WP_052395071.1">
    <property type="nucleotide sequence ID" value="NZ_JACHET010000001.1"/>
</dbReference>
<sequence>MRHWLRRLHLWFGLSVGLVFALIALSGTALVYEHPLQAWLYPQLQAHDAHVPDRAQQAQILDRLTADDAKRDQLRAIGLPSPDAPYWQLMTTDGTRIYLDAQGDKVILTRQRGRDVLGLLHRFHANLLAGSTGNLLVRILGFCALFLLFSGIVLWWPRKGHLRQSLRPYTQPPTRRWVSWHRSVGVLTLPLLLVLTVTGTWLTFRGERPRPPQRAPAAKRVPAQTTATVAIDWSSVLQRAHAAAPDATLSMVSLPARGRSIVDVRASQPGKGRLTLQVDTASTQPARLQVNPRQRGTRSVMSVVHGLHAGRLGGTWWEVLTAFAGLLPPFFVVTGFLFWWTRRKYRTAPRTAD</sequence>